<accession>A0A0U5GNG2</accession>
<protein>
    <recommendedName>
        <fullName evidence="3">Transcription factor domain-containing protein</fullName>
    </recommendedName>
</protein>
<organism evidence="1 2">
    <name type="scientific">Aspergillus calidoustus</name>
    <dbReference type="NCBI Taxonomy" id="454130"/>
    <lineage>
        <taxon>Eukaryota</taxon>
        <taxon>Fungi</taxon>
        <taxon>Dikarya</taxon>
        <taxon>Ascomycota</taxon>
        <taxon>Pezizomycotina</taxon>
        <taxon>Eurotiomycetes</taxon>
        <taxon>Eurotiomycetidae</taxon>
        <taxon>Eurotiales</taxon>
        <taxon>Aspergillaceae</taxon>
        <taxon>Aspergillus</taxon>
        <taxon>Aspergillus subgen. Nidulantes</taxon>
    </lineage>
</organism>
<evidence type="ECO:0008006" key="3">
    <source>
        <dbReference type="Google" id="ProtNLM"/>
    </source>
</evidence>
<dbReference type="AlphaFoldDB" id="A0A0U5GNG2"/>
<dbReference type="EMBL" id="CDMC01000027">
    <property type="protein sequence ID" value="CEL11535.1"/>
    <property type="molecule type" value="Genomic_DNA"/>
</dbReference>
<reference evidence="2" key="1">
    <citation type="journal article" date="2016" name="Genome Announc.">
        <title>Draft genome sequences of fungus Aspergillus calidoustus.</title>
        <authorList>
            <person name="Horn F."/>
            <person name="Linde J."/>
            <person name="Mattern D.J."/>
            <person name="Walther G."/>
            <person name="Guthke R."/>
            <person name="Scherlach K."/>
            <person name="Martin K."/>
            <person name="Brakhage A.A."/>
            <person name="Petzke L."/>
            <person name="Valiante V."/>
        </authorList>
    </citation>
    <scope>NUCLEOTIDE SEQUENCE [LARGE SCALE GENOMIC DNA]</scope>
    <source>
        <strain evidence="2">SF006504</strain>
    </source>
</reference>
<evidence type="ECO:0000313" key="2">
    <source>
        <dbReference type="Proteomes" id="UP000054771"/>
    </source>
</evidence>
<evidence type="ECO:0000313" key="1">
    <source>
        <dbReference type="EMBL" id="CEL11535.1"/>
    </source>
</evidence>
<name>A0A0U5GNG2_ASPCI</name>
<sequence>MTESLNMLPPENKASPPKFQFVGGAVLKGRTDGIRSSMIRRAVIESRAKRRRDAEHEIKSILRQSKSSVCACHVYIPVVRVINASRTPVSGDATSSSGPIPHPTVAATTTVMPSAQCQSCGGRISSRTIRPPPWGLQTFQAGNLDPLVLFDTNLVGIDVQRILNVAGAHIWPSMRPLDYSSNCYRSWVFPFEDKLKVYIVLWSTCYYRDMLRITHGPPGQEIDSKQQLYLRALVIRRLREEVDNIESVATPDGLVMTILFLAVNVAHRTGLGRDASPFSPPFTGLHTLDIYGSRKYHPIHWDIMHNIIRRFGGVSSLKVFAIAWHVSIADLMHAANTLQKPIYPALGVHGQVLDLVPPLALFHIPGLDLPTARIPGLGFQVLACLSPPIRQDVIHVFAEVGQYSCVIQHYGTHPCGAAVLDLLGDSRNLVHHRLFSLPSEKDDLNQVLGSCGDVLEQTWHTWQVYLLVRLSAILYAIHVSFPIPRSTQLRERVVAALSPMFPAFIERPAIYPLLLWSLVIVVIASGDSAPRQLLDHVAELCGRLK</sequence>
<keyword evidence="2" id="KW-1185">Reference proteome</keyword>
<proteinExistence type="predicted"/>
<dbReference type="STRING" id="454130.A0A0U5GNG2"/>
<gene>
    <name evidence="1" type="ORF">ASPCAL14636</name>
</gene>
<dbReference type="Proteomes" id="UP000054771">
    <property type="component" value="Unassembled WGS sequence"/>
</dbReference>
<dbReference type="OrthoDB" id="3469466at2759"/>